<keyword evidence="1" id="KW-0472">Membrane</keyword>
<reference evidence="2" key="1">
    <citation type="submission" date="2016-01" db="EMBL/GenBank/DDBJ databases">
        <authorList>
            <person name="Peeters C."/>
        </authorList>
    </citation>
    <scope>NUCLEOTIDE SEQUENCE [LARGE SCALE GENOMIC DNA]</scope>
    <source>
        <strain evidence="2">LMG 29317</strain>
    </source>
</reference>
<keyword evidence="2" id="KW-0418">Kinase</keyword>
<evidence type="ECO:0000256" key="1">
    <source>
        <dbReference type="SAM" id="Phobius"/>
    </source>
</evidence>
<gene>
    <name evidence="2" type="ORF">AWB74_08681</name>
</gene>
<organism evidence="2 3">
    <name type="scientific">Caballeronia arvi</name>
    <dbReference type="NCBI Taxonomy" id="1777135"/>
    <lineage>
        <taxon>Bacteria</taxon>
        <taxon>Pseudomonadati</taxon>
        <taxon>Pseudomonadota</taxon>
        <taxon>Betaproteobacteria</taxon>
        <taxon>Burkholderiales</taxon>
        <taxon>Burkholderiaceae</taxon>
        <taxon>Caballeronia</taxon>
    </lineage>
</organism>
<dbReference type="RefSeq" id="WP_200822122.1">
    <property type="nucleotide sequence ID" value="NZ_FCOM02000159.1"/>
</dbReference>
<evidence type="ECO:0000313" key="3">
    <source>
        <dbReference type="Proteomes" id="UP000055019"/>
    </source>
</evidence>
<feature type="transmembrane region" description="Helical" evidence="1">
    <location>
        <begin position="31"/>
        <end position="52"/>
    </location>
</feature>
<keyword evidence="1" id="KW-1133">Transmembrane helix</keyword>
<sequence>MITHHDASTSEGSALDIPVPPRDFGSTRRMLIAAFVASIVTPLLFLAVYGYFGYQTRISDSSEGIDRLTRVAEEQAVKVLDVTQEMSLRIMALLGDDGDAQLRARQLSIHNFLADTARRLPSVASIAIFGRKGNLLASSSVYPVGLQSIGDRSLLTSDRDDSEAGLNISQPEQISDPIFDVFNVSLPRYDATGHVLGVLVISLRRDYFQSFYQRLTTHDKALTIGLFRSDGTTLVRFPAPRETLINRARRSSLT</sequence>
<dbReference type="Gene3D" id="3.30.450.20">
    <property type="entry name" value="PAS domain"/>
    <property type="match status" value="2"/>
</dbReference>
<dbReference type="GO" id="GO:0016301">
    <property type="term" value="F:kinase activity"/>
    <property type="evidence" value="ECO:0007669"/>
    <property type="project" value="UniProtKB-KW"/>
</dbReference>
<keyword evidence="1" id="KW-0812">Transmembrane</keyword>
<protein>
    <submittedName>
        <fullName evidence="2">Periplasmic sensor hybrid histidine kinase</fullName>
    </submittedName>
</protein>
<name>A0A158L6S9_9BURK</name>
<keyword evidence="3" id="KW-1185">Reference proteome</keyword>
<accession>A0A158L6S9</accession>
<dbReference type="Proteomes" id="UP000055019">
    <property type="component" value="Unassembled WGS sequence"/>
</dbReference>
<comment type="caution">
    <text evidence="2">The sequence shown here is derived from an EMBL/GenBank/DDBJ whole genome shotgun (WGS) entry which is preliminary data.</text>
</comment>
<keyword evidence="2" id="KW-0808">Transferase</keyword>
<evidence type="ECO:0000313" key="2">
    <source>
        <dbReference type="EMBL" id="SAL88683.1"/>
    </source>
</evidence>
<dbReference type="CDD" id="cd12914">
    <property type="entry name" value="PDC1_DGC_like"/>
    <property type="match status" value="1"/>
</dbReference>
<dbReference type="AlphaFoldDB" id="A0A158L6S9"/>
<proteinExistence type="predicted"/>
<dbReference type="EMBL" id="FCOM02000159">
    <property type="protein sequence ID" value="SAL88683.1"/>
    <property type="molecule type" value="Genomic_DNA"/>
</dbReference>